<proteinExistence type="predicted"/>
<feature type="region of interest" description="Disordered" evidence="1">
    <location>
        <begin position="255"/>
        <end position="276"/>
    </location>
</feature>
<name>A0A6J8CUG2_MYTCO</name>
<evidence type="ECO:0000313" key="2">
    <source>
        <dbReference type="EMBL" id="CAC5398542.1"/>
    </source>
</evidence>
<sequence>MNSTDYNVPENHESISTSDYEPPEMVEIENEKMTDLPKIQEKINSTFDSCRTKSNADMHYINEINKNEPDVEILSATDFSYDFKPINSVVKKKFCLIVNIPTKHKQITNNSFIWDPNLLQKISQSRFKTVKEHIQTLQMKENNVWGTELEIIACTDLLNTDIYTFYNGSWIKYSSSQLCSKNKINVQAIYLQHQTGINHYEVVTTVTQKSRYQNRMQASPIQRKKYEFDRKFEVPKLKIHDCDDYFDDESKVLSKAEKKESGTGWTSNSKQERLLH</sequence>
<evidence type="ECO:0000313" key="3">
    <source>
        <dbReference type="Proteomes" id="UP000507470"/>
    </source>
</evidence>
<accession>A0A6J8CUG2</accession>
<dbReference type="AlphaFoldDB" id="A0A6J8CUG2"/>
<feature type="region of interest" description="Disordered" evidence="1">
    <location>
        <begin position="1"/>
        <end position="22"/>
    </location>
</feature>
<dbReference type="Proteomes" id="UP000507470">
    <property type="component" value="Unassembled WGS sequence"/>
</dbReference>
<dbReference type="OrthoDB" id="6137149at2759"/>
<gene>
    <name evidence="2" type="ORF">MCOR_32910</name>
</gene>
<organism evidence="2 3">
    <name type="scientific">Mytilus coruscus</name>
    <name type="common">Sea mussel</name>
    <dbReference type="NCBI Taxonomy" id="42192"/>
    <lineage>
        <taxon>Eukaryota</taxon>
        <taxon>Metazoa</taxon>
        <taxon>Spiralia</taxon>
        <taxon>Lophotrochozoa</taxon>
        <taxon>Mollusca</taxon>
        <taxon>Bivalvia</taxon>
        <taxon>Autobranchia</taxon>
        <taxon>Pteriomorphia</taxon>
        <taxon>Mytilida</taxon>
        <taxon>Mytiloidea</taxon>
        <taxon>Mytilidae</taxon>
        <taxon>Mytilinae</taxon>
        <taxon>Mytilus</taxon>
    </lineage>
</organism>
<dbReference type="EMBL" id="CACVKT020005930">
    <property type="protein sequence ID" value="CAC5398542.1"/>
    <property type="molecule type" value="Genomic_DNA"/>
</dbReference>
<reference evidence="2 3" key="1">
    <citation type="submission" date="2020-06" db="EMBL/GenBank/DDBJ databases">
        <authorList>
            <person name="Li R."/>
            <person name="Bekaert M."/>
        </authorList>
    </citation>
    <scope>NUCLEOTIDE SEQUENCE [LARGE SCALE GENOMIC DNA]</scope>
    <source>
        <strain evidence="3">wild</strain>
    </source>
</reference>
<protein>
    <submittedName>
        <fullName evidence="2">DnaK</fullName>
    </submittedName>
</protein>
<dbReference type="Gene3D" id="3.90.70.80">
    <property type="match status" value="1"/>
</dbReference>
<evidence type="ECO:0000256" key="1">
    <source>
        <dbReference type="SAM" id="MobiDB-lite"/>
    </source>
</evidence>
<keyword evidence="3" id="KW-1185">Reference proteome</keyword>